<dbReference type="OrthoDB" id="5738083at2"/>
<dbReference type="AlphaFoldDB" id="A0A1W7D4V1"/>
<sequence>MSQERVRPLARPVAGRSLPGGRVADRLSLPPARILELLDAAYPAGRAESARRVRETLARGKHALLITFRAGGGRVATPVWAAVEAERVYVRTQRASGKVARVGRRPQVLLGVCSTRGRPLTGVVPATARVLPAGEERHAERLLHHRYGAVRAFCATAQDLMRVDMCYLEITVGDDNPAG</sequence>
<protein>
    <recommendedName>
        <fullName evidence="4">Pyridoxamine 5'-phosphate oxidase putative domain-containing protein</fullName>
    </recommendedName>
</protein>
<dbReference type="InterPro" id="IPR052019">
    <property type="entry name" value="F420H2_bilvrd_red/Heme_oxyg"/>
</dbReference>
<dbReference type="PANTHER" id="PTHR35176">
    <property type="entry name" value="HEME OXYGENASE HI_0854-RELATED"/>
    <property type="match status" value="1"/>
</dbReference>
<proteinExistence type="predicted"/>
<dbReference type="KEGG" id="smao:CAG99_26910"/>
<evidence type="ECO:0000313" key="3">
    <source>
        <dbReference type="Proteomes" id="UP000194218"/>
    </source>
</evidence>
<dbReference type="InterPro" id="IPR019965">
    <property type="entry name" value="PPOX_F420-dep_Rv2061_put"/>
</dbReference>
<dbReference type="Gene3D" id="2.30.110.10">
    <property type="entry name" value="Electron Transport, Fmn-binding Protein, Chain A"/>
    <property type="match status" value="1"/>
</dbReference>
<evidence type="ECO:0000256" key="1">
    <source>
        <dbReference type="ARBA" id="ARBA00023002"/>
    </source>
</evidence>
<keyword evidence="3" id="KW-1185">Reference proteome</keyword>
<gene>
    <name evidence="2" type="ORF">CAG99_26910</name>
</gene>
<dbReference type="GO" id="GO:0016627">
    <property type="term" value="F:oxidoreductase activity, acting on the CH-CH group of donors"/>
    <property type="evidence" value="ECO:0007669"/>
    <property type="project" value="TreeGrafter"/>
</dbReference>
<keyword evidence="1" id="KW-0560">Oxidoreductase</keyword>
<dbReference type="GO" id="GO:0005829">
    <property type="term" value="C:cytosol"/>
    <property type="evidence" value="ECO:0007669"/>
    <property type="project" value="TreeGrafter"/>
</dbReference>
<accession>A0A1W7D4V1</accession>
<dbReference type="RefSeq" id="WP_086161810.1">
    <property type="nucleotide sequence ID" value="NZ_CP021121.1"/>
</dbReference>
<dbReference type="NCBIfam" id="TIGR03666">
    <property type="entry name" value="Rv2061_F420"/>
    <property type="match status" value="1"/>
</dbReference>
<dbReference type="SUPFAM" id="SSF50475">
    <property type="entry name" value="FMN-binding split barrel"/>
    <property type="match status" value="1"/>
</dbReference>
<name>A0A1W7D4V1_9ACTN</name>
<dbReference type="PANTHER" id="PTHR35176:SF11">
    <property type="entry name" value="PYRIDOXAMINE 5'-PHOSPHATE OXIDASE FAMILY PROTEIN"/>
    <property type="match status" value="1"/>
</dbReference>
<dbReference type="InterPro" id="IPR012349">
    <property type="entry name" value="Split_barrel_FMN-bd"/>
</dbReference>
<dbReference type="Proteomes" id="UP000194218">
    <property type="component" value="Chromosome"/>
</dbReference>
<reference evidence="2 3" key="1">
    <citation type="submission" date="2017-05" db="EMBL/GenBank/DDBJ databases">
        <title>Complete genome sequence of Streptomyces sp. SCSIO 03032 revealed the diverse biosynthetic pathways for its bioactive secondary metabolites.</title>
        <authorList>
            <person name="Ma L."/>
            <person name="Zhu Y."/>
            <person name="Zhang W."/>
            <person name="Zhang G."/>
            <person name="Tian X."/>
            <person name="Zhang S."/>
            <person name="Zhang C."/>
        </authorList>
    </citation>
    <scope>NUCLEOTIDE SEQUENCE [LARGE SCALE GENOMIC DNA]</scope>
    <source>
        <strain evidence="2 3">SCSIO 03032</strain>
    </source>
</reference>
<evidence type="ECO:0008006" key="4">
    <source>
        <dbReference type="Google" id="ProtNLM"/>
    </source>
</evidence>
<dbReference type="GO" id="GO:0070967">
    <property type="term" value="F:coenzyme F420 binding"/>
    <property type="evidence" value="ECO:0007669"/>
    <property type="project" value="TreeGrafter"/>
</dbReference>
<organism evidence="2 3">
    <name type="scientific">Streptomyces marincola</name>
    <dbReference type="NCBI Taxonomy" id="2878388"/>
    <lineage>
        <taxon>Bacteria</taxon>
        <taxon>Bacillati</taxon>
        <taxon>Actinomycetota</taxon>
        <taxon>Actinomycetes</taxon>
        <taxon>Kitasatosporales</taxon>
        <taxon>Streptomycetaceae</taxon>
        <taxon>Streptomyces</taxon>
    </lineage>
</organism>
<dbReference type="EMBL" id="CP021121">
    <property type="protein sequence ID" value="ARQ71977.1"/>
    <property type="molecule type" value="Genomic_DNA"/>
</dbReference>
<evidence type="ECO:0000313" key="2">
    <source>
        <dbReference type="EMBL" id="ARQ71977.1"/>
    </source>
</evidence>